<dbReference type="EMBL" id="QGNW01001534">
    <property type="protein sequence ID" value="RVW37591.1"/>
    <property type="molecule type" value="Genomic_DNA"/>
</dbReference>
<reference evidence="1 2" key="1">
    <citation type="journal article" date="2018" name="PLoS Genet.">
        <title>Population sequencing reveals clonal diversity and ancestral inbreeding in the grapevine cultivar Chardonnay.</title>
        <authorList>
            <person name="Roach M.J."/>
            <person name="Johnson D.L."/>
            <person name="Bohlmann J."/>
            <person name="van Vuuren H.J."/>
            <person name="Jones S.J."/>
            <person name="Pretorius I.S."/>
            <person name="Schmidt S.A."/>
            <person name="Borneman A.R."/>
        </authorList>
    </citation>
    <scope>NUCLEOTIDE SEQUENCE [LARGE SCALE GENOMIC DNA]</scope>
    <source>
        <strain evidence="2">cv. Chardonnay</strain>
        <tissue evidence="1">Leaf</tissue>
    </source>
</reference>
<evidence type="ECO:0000313" key="2">
    <source>
        <dbReference type="Proteomes" id="UP000288805"/>
    </source>
</evidence>
<proteinExistence type="predicted"/>
<sequence>MDDHNTQSNSDECSQAFHSLAATLLTESLVSKERFNYVHKELTGLLDHVRNMPVIDEVSLNMAPNNVDES</sequence>
<gene>
    <name evidence="1" type="ORF">CK203_074000</name>
</gene>
<dbReference type="AlphaFoldDB" id="A0A438DQ71"/>
<comment type="caution">
    <text evidence="1">The sequence shown here is derived from an EMBL/GenBank/DDBJ whole genome shotgun (WGS) entry which is preliminary data.</text>
</comment>
<accession>A0A438DQ71</accession>
<name>A0A438DQ71_VITVI</name>
<evidence type="ECO:0000313" key="1">
    <source>
        <dbReference type="EMBL" id="RVW37591.1"/>
    </source>
</evidence>
<organism evidence="1 2">
    <name type="scientific">Vitis vinifera</name>
    <name type="common">Grape</name>
    <dbReference type="NCBI Taxonomy" id="29760"/>
    <lineage>
        <taxon>Eukaryota</taxon>
        <taxon>Viridiplantae</taxon>
        <taxon>Streptophyta</taxon>
        <taxon>Embryophyta</taxon>
        <taxon>Tracheophyta</taxon>
        <taxon>Spermatophyta</taxon>
        <taxon>Magnoliopsida</taxon>
        <taxon>eudicotyledons</taxon>
        <taxon>Gunneridae</taxon>
        <taxon>Pentapetalae</taxon>
        <taxon>rosids</taxon>
        <taxon>Vitales</taxon>
        <taxon>Vitaceae</taxon>
        <taxon>Viteae</taxon>
        <taxon>Vitis</taxon>
    </lineage>
</organism>
<protein>
    <submittedName>
        <fullName evidence="1">Uncharacterized protein</fullName>
    </submittedName>
</protein>
<dbReference type="Proteomes" id="UP000288805">
    <property type="component" value="Unassembled WGS sequence"/>
</dbReference>